<dbReference type="InterPro" id="IPR052169">
    <property type="entry name" value="CW_Biosynth-Accessory"/>
</dbReference>
<dbReference type="SUPFAM" id="SSF56300">
    <property type="entry name" value="Metallo-dependent phosphatases"/>
    <property type="match status" value="1"/>
</dbReference>
<keyword evidence="4" id="KW-1185">Reference proteome</keyword>
<dbReference type="SMART" id="SM00854">
    <property type="entry name" value="PGA_cap"/>
    <property type="match status" value="1"/>
</dbReference>
<evidence type="ECO:0000313" key="4">
    <source>
        <dbReference type="Proteomes" id="UP000326202"/>
    </source>
</evidence>
<dbReference type="Gene3D" id="3.60.21.10">
    <property type="match status" value="1"/>
</dbReference>
<dbReference type="InterPro" id="IPR029052">
    <property type="entry name" value="Metallo-depent_PP-like"/>
</dbReference>
<dbReference type="EMBL" id="CP042906">
    <property type="protein sequence ID" value="QEX15346.1"/>
    <property type="molecule type" value="Genomic_DNA"/>
</dbReference>
<dbReference type="PANTHER" id="PTHR33393:SF11">
    <property type="entry name" value="POLYGLUTAMINE SYNTHESIS ACCESSORY PROTEIN RV0574C-RELATED"/>
    <property type="match status" value="1"/>
</dbReference>
<dbReference type="Pfam" id="PF09587">
    <property type="entry name" value="PGA_cap"/>
    <property type="match status" value="1"/>
</dbReference>
<accession>A0A5J6MKS9</accession>
<dbReference type="InterPro" id="IPR019079">
    <property type="entry name" value="Capsule_synth_CapA"/>
</dbReference>
<name>A0A5J6MKS9_9PROT</name>
<comment type="similarity">
    <text evidence="1">Belongs to the CapA family.</text>
</comment>
<gene>
    <name evidence="3" type="ORF">FRZ44_06290</name>
</gene>
<evidence type="ECO:0000256" key="1">
    <source>
        <dbReference type="ARBA" id="ARBA00005662"/>
    </source>
</evidence>
<dbReference type="PANTHER" id="PTHR33393">
    <property type="entry name" value="POLYGLUTAMINE SYNTHESIS ACCESSORY PROTEIN RV0574C-RELATED"/>
    <property type="match status" value="1"/>
</dbReference>
<evidence type="ECO:0000259" key="2">
    <source>
        <dbReference type="SMART" id="SM00854"/>
    </source>
</evidence>
<sequence length="356" mass="38381">MTGRGIDQILPHPGNPTLFEPYADCAGDYVALAEAAHGPIPKPVDFAYVWGDARTELERRQPQCRLVNLETAVTASAEPMLKGINYKMNPANMPVLSAAGIEVCALANNHVLDWGTSGLIDTLENLHAAGIRTAGAGRNREEAGAPAIYPIPGGGRLLVFAFGSSTSGIPRNWAAAANRPGVNLLPDLSPRTLSAVAKQLRTKQRPGDIVVASVHWGGNWGYEIGAEETDFAHGLVEEAGVDLVHGHSSHHVKAIEVYRDRLILYGCGDFLDDYEGIVGEEGYRDDLVLLYFVSVRPSDGALAGLAMVPFQIRKFRLNRASPGDASWLRNVLTREGRKFGTAAEAEPDGALSLRWR</sequence>
<reference evidence="3 4" key="1">
    <citation type="submission" date="2019-08" db="EMBL/GenBank/DDBJ databases">
        <title>Hyperibacter terrae gen. nov., sp. nov. and Hyperibacter viscosus sp. nov., two new members in the family Rhodospirillaceae isolated from the rhizosphere of Hypericum perforatum.</title>
        <authorList>
            <person name="Noviana Z."/>
        </authorList>
    </citation>
    <scope>NUCLEOTIDE SEQUENCE [LARGE SCALE GENOMIC DNA]</scope>
    <source>
        <strain evidence="3 4">R5913</strain>
    </source>
</reference>
<evidence type="ECO:0000313" key="3">
    <source>
        <dbReference type="EMBL" id="QEX15346.1"/>
    </source>
</evidence>
<organism evidence="3 4">
    <name type="scientific">Hypericibacter terrae</name>
    <dbReference type="NCBI Taxonomy" id="2602015"/>
    <lineage>
        <taxon>Bacteria</taxon>
        <taxon>Pseudomonadati</taxon>
        <taxon>Pseudomonadota</taxon>
        <taxon>Alphaproteobacteria</taxon>
        <taxon>Rhodospirillales</taxon>
        <taxon>Dongiaceae</taxon>
        <taxon>Hypericibacter</taxon>
    </lineage>
</organism>
<dbReference type="Proteomes" id="UP000326202">
    <property type="component" value="Chromosome"/>
</dbReference>
<dbReference type="KEGG" id="htq:FRZ44_06290"/>
<proteinExistence type="inferred from homology"/>
<feature type="domain" description="Capsule synthesis protein CapA" evidence="2">
    <location>
        <begin position="1"/>
        <end position="274"/>
    </location>
</feature>
<protein>
    <submittedName>
        <fullName evidence="3">Capsule biosynthesis protein</fullName>
    </submittedName>
</protein>
<dbReference type="AlphaFoldDB" id="A0A5J6MKS9"/>
<dbReference type="CDD" id="cd07381">
    <property type="entry name" value="MPP_CapA"/>
    <property type="match status" value="1"/>
</dbReference>